<evidence type="ECO:0000313" key="3">
    <source>
        <dbReference type="EMBL" id="ABY47735.1"/>
    </source>
</evidence>
<dbReference type="EMBL" id="EU255577">
    <property type="protein sequence ID" value="ABY47735.1"/>
    <property type="molecule type" value="Genomic_DNA"/>
</dbReference>
<dbReference type="KEGG" id="vg:10973728"/>
<organism evidence="3 4">
    <name type="scientific">Helicoverpa armigera granulovirus</name>
    <dbReference type="NCBI Taxonomy" id="489830"/>
    <lineage>
        <taxon>Viruses</taxon>
        <taxon>Viruses incertae sedis</taxon>
        <taxon>Naldaviricetes</taxon>
        <taxon>Lefavirales</taxon>
        <taxon>Baculoviridae</taxon>
        <taxon>Betabaculovirus</taxon>
        <taxon>Betabaculovirus helarmigerae</taxon>
    </lineage>
</organism>
<dbReference type="Gene3D" id="1.10.287.1490">
    <property type="match status" value="1"/>
</dbReference>
<sequence>MNRSIANWIKERNVCVDKEQRLRNLILVYGNYTNADIQNIDTETLLARVLKKINEQTIEYRSGGDITTTITKDYKNYVISDELGNFTLVNNNPPPTKRPIPESLKLLLNNKPAYSNPESVRNYLNQITRLLAELDSRTAPVQTELTLIATYYGSATSVSVDFDNVTRNRDKLLLQNEKLIKDNDILVQELNEVKLKHGDLQAKCASLQSALDDALSKPGSIVEETVVDTSSINMAPTYADASTNINLSTAANDSANMATQTDNITEDLTRNIAEQQLFEPNDTDLDLRDCLQEAASLREQLMGINQELIALRTEIMSLQQRLVDRNGEIDQLQNTIRQQSTTIKQLQGDNLRLQTDNNELHSNGTNTIDELNKKLTECEQTLADYKNNQDKLIAEIENDAGNFIEEELAKNQSTSNTNEQPYAYIKSLQNTLTEANALNAQLRRQLQECIDSNNSDNLIEQIRLLTENKTTLLQQIAILNNKVLKSEELLENVSQELEYTIVTKNNDIAGLRRQLNECRADLNACNDRHDNPLEFHESLSSQEFSYLFRSHKMFQVVKEFIEHIMRSIDAPQQFIDEWVSQEIITKQMMDNAKEIILDRILKICLPNQNMLQDTIATVLDELNPTEEVIVETSPIQIVDFDQSPVRSLGRRNLSRRKIMDDSPVRERSPIRANSPNENRKRLIGKKSLYENSIPVAGQTQNPDVEEPVAVSIIETPAIVSTVGEASNGKDSSGLVTKDTSPIRDRSPIRNEPTNTRIPKYNINNENEAVPDDTIEIDEPQSLFNKRKLESPEVSPQKRNKTSTDIPVLVDTINTTAASSATTNTSDTKTITTSKQPVGRRVKLQPVIDAVPSTSTTPDKTITTSKQPVGRRVKLQPVIDAVPSTSTAPDNTTNSRLPNYVTTTNVAVIPKLPTSVTISGTADEIGQMTELHNFYRVLYLNYVKLVTNTEIYIQYLENVTRWLNVLKYYCTRVPSFAKPPRLAVHLFEIEVPSGTVTSEQIKLMNDLIYDGLYTLDSLSAKLTETEIYIDKLVAYDKKLREQHCSADLPQLPALPDNLLPVPKVKLAKESDLYRFYSSANIAKGASREDLFSTSKAAISYVDAIQKKYDVGRRKKPTQDKIDWYENDSTDMTILKSKKKPKTKNTTPKPEQLGSFTITGNDKQQLKQIKAILEDSEKVLTDVQIQNLDKMQNEIEIRLQSSKKKSRKKRKPVLLVNDDDDKPNDIITVDLEFDDVKLLQEHDVNTMLQSLEDQEVRDDIDKELNDYYDSDEDSIASFIQK</sequence>
<accession>A9YMN6</accession>
<dbReference type="GeneID" id="10973728"/>
<evidence type="ECO:0000256" key="1">
    <source>
        <dbReference type="SAM" id="Coils"/>
    </source>
</evidence>
<dbReference type="RefSeq" id="YP_001649026.1">
    <property type="nucleotide sequence ID" value="NC_010240.1"/>
</dbReference>
<feature type="coiled-coil region" evidence="1">
    <location>
        <begin position="425"/>
        <end position="528"/>
    </location>
</feature>
<feature type="coiled-coil region" evidence="1">
    <location>
        <begin position="287"/>
        <end position="395"/>
    </location>
</feature>
<feature type="region of interest" description="Disordered" evidence="2">
    <location>
        <begin position="659"/>
        <end position="685"/>
    </location>
</feature>
<proteinExistence type="predicted"/>
<dbReference type="Proteomes" id="UP000203266">
    <property type="component" value="Segment"/>
</dbReference>
<feature type="compositionally biased region" description="Polar residues" evidence="2">
    <location>
        <begin position="728"/>
        <end position="739"/>
    </location>
</feature>
<protein>
    <submittedName>
        <fullName evidence="3">Uncharacterized protein</fullName>
    </submittedName>
</protein>
<feature type="region of interest" description="Disordered" evidence="2">
    <location>
        <begin position="723"/>
        <end position="759"/>
    </location>
</feature>
<keyword evidence="4" id="KW-1185">Reference proteome</keyword>
<feature type="compositionally biased region" description="Basic and acidic residues" evidence="2">
    <location>
        <begin position="659"/>
        <end position="669"/>
    </location>
</feature>
<name>A9YMN6_9BBAC</name>
<keyword evidence="1" id="KW-0175">Coiled coil</keyword>
<reference evidence="3 4" key="1">
    <citation type="journal article" date="2008" name="Virus Genes">
        <title>Genomic sequence analysis of a granulovirus isolated from the Old World bollworm, Helicoverpa armigera.</title>
        <authorList>
            <person name="Harrison R.L."/>
            <person name="Popham H.J."/>
        </authorList>
    </citation>
    <scope>NUCLEOTIDE SEQUENCE [LARGE SCALE GENOMIC DNA]</scope>
</reference>
<evidence type="ECO:0000256" key="2">
    <source>
        <dbReference type="SAM" id="MobiDB-lite"/>
    </source>
</evidence>
<evidence type="ECO:0000313" key="4">
    <source>
        <dbReference type="Proteomes" id="UP000203266"/>
    </source>
</evidence>